<proteinExistence type="predicted"/>
<name>A0A401KYX3_ASPAW</name>
<dbReference type="AlphaFoldDB" id="A0A401KYX3"/>
<feature type="compositionally biased region" description="Basic and acidic residues" evidence="1">
    <location>
        <begin position="47"/>
        <end position="60"/>
    </location>
</feature>
<feature type="region of interest" description="Disordered" evidence="1">
    <location>
        <begin position="1"/>
        <end position="60"/>
    </location>
</feature>
<gene>
    <name evidence="2" type="ORF">AAWM_07335</name>
</gene>
<dbReference type="STRING" id="105351.A0A401KYX3"/>
<evidence type="ECO:0008006" key="4">
    <source>
        <dbReference type="Google" id="ProtNLM"/>
    </source>
</evidence>
<accession>A0A401KYX3</accession>
<organism evidence="2 3">
    <name type="scientific">Aspergillus awamori</name>
    <name type="common">Black koji mold</name>
    <dbReference type="NCBI Taxonomy" id="105351"/>
    <lineage>
        <taxon>Eukaryota</taxon>
        <taxon>Fungi</taxon>
        <taxon>Dikarya</taxon>
        <taxon>Ascomycota</taxon>
        <taxon>Pezizomycotina</taxon>
        <taxon>Eurotiomycetes</taxon>
        <taxon>Eurotiomycetidae</taxon>
        <taxon>Eurotiales</taxon>
        <taxon>Aspergillaceae</taxon>
        <taxon>Aspergillus</taxon>
    </lineage>
</organism>
<comment type="caution">
    <text evidence="2">The sequence shown here is derived from an EMBL/GenBank/DDBJ whole genome shotgun (WGS) entry which is preliminary data.</text>
</comment>
<feature type="region of interest" description="Disordered" evidence="1">
    <location>
        <begin position="212"/>
        <end position="285"/>
    </location>
</feature>
<sequence length="973" mass="108295">MSHCNEQGRPVKRKREDWAGPGLGHRDNGRISKPVEPCQQPSQESYVAKHAESSRLEKENSQLQVAHAALIEEKAQMDRRCRDADTRIGHFRDTIQKVRDGVIEMFEKWEDSQMTEAPATGGADVPTQENENVAVIMSAMYVQAGRRHQRFSIEAMVSYAVRESGRQSTPLGHMLVHMPQRLPSSIKIFNFPPGASISHDGSATQLCLLSHPKNSMFRPEARKGRPAQRGATTSQPPLTSDLHDNHGSDHSPPFLFRTVAEDSLTPDSQAHDHNESATSSDLNDHVGEELERRFDAYFITKTDSCSNLFQTTVVTYQRELEKLPQKPPSLRSVQTPLSYDGLLSFMVSEMVGILPLHFSYLGVQQLHAPNQNFYVSTLAADNTRTMFDPLEFVVDPLMVLEKHLVLQLVDVWFSAHPLSPLVSKTLLATAIQDNTVDKALLAVILADACDIQPIVNEPHKGVPNDPQTLYGFSILQLKQRTVALEHPSVLSTAQTLFLIGWRELCLGHARRATCFTGYACRIIAALYTFWQVDGRRKCSRKLNGVDIGAVEQELAQNVYWLCLATTTWGFMQSNQPFSLLTPETTPDFPCLDETASAILRLDRASGNISTLQAQVQAARGLWPLSHITSTVAHIYTLYLNVPTENKAEQAVPWQKQHLHELHQVFKPCFDRSVLSSRMHRILLNAIELVKSQVTVTSSRSFLLNAYHSIAIHMLFSGDQVGQERPMISPSAIDSFCQSASALLAITQQSGFQVTSLMPTQEFQGINGSNIMLYALDTCSRSFSYIYAKHEQGSIEERNMIILRQSQLVHIADQLHQAYKGDVVSRLGAALLPVKKRLKRAKQVFQLLGSNSVQSALLSSQNEQTPSSSLSPANDLLIDLGLSIGPLADPPLAPDYSPSLPLMAVDQTLPLSENPCKIYYPGFFLDGPATGSLLGFPGLAKMNMQLQDYVSLEESDPNQDAFALLKSRHEWHLR</sequence>
<dbReference type="Proteomes" id="UP000286921">
    <property type="component" value="Unassembled WGS sequence"/>
</dbReference>
<feature type="compositionally biased region" description="Basic and acidic residues" evidence="1">
    <location>
        <begin position="14"/>
        <end position="30"/>
    </location>
</feature>
<evidence type="ECO:0000313" key="2">
    <source>
        <dbReference type="EMBL" id="GCB24450.1"/>
    </source>
</evidence>
<evidence type="ECO:0000313" key="3">
    <source>
        <dbReference type="Proteomes" id="UP000286921"/>
    </source>
</evidence>
<dbReference type="CDD" id="cd12148">
    <property type="entry name" value="fungal_TF_MHR"/>
    <property type="match status" value="1"/>
</dbReference>
<keyword evidence="3" id="KW-1185">Reference proteome</keyword>
<reference evidence="2 3" key="1">
    <citation type="submission" date="2016-09" db="EMBL/GenBank/DDBJ databases">
        <title>Aspergillus awamori IFM 58123T.</title>
        <authorList>
            <person name="Kusuya Y."/>
            <person name="Shimizu M."/>
            <person name="Takahashi H."/>
            <person name="Yaguchi T."/>
        </authorList>
    </citation>
    <scope>NUCLEOTIDE SEQUENCE [LARGE SCALE GENOMIC DNA]</scope>
    <source>
        <strain evidence="2 3">IFM 58123</strain>
    </source>
</reference>
<protein>
    <recommendedName>
        <fullName evidence="4">Transcription factor domain-containing protein</fullName>
    </recommendedName>
</protein>
<evidence type="ECO:0000256" key="1">
    <source>
        <dbReference type="SAM" id="MobiDB-lite"/>
    </source>
</evidence>
<dbReference type="EMBL" id="BDHI01000018">
    <property type="protein sequence ID" value="GCB24450.1"/>
    <property type="molecule type" value="Genomic_DNA"/>
</dbReference>